<dbReference type="STRING" id="35608.A0A2U1KUX4"/>
<feature type="compositionally biased region" description="Basic and acidic residues" evidence="1">
    <location>
        <begin position="1"/>
        <end position="34"/>
    </location>
</feature>
<feature type="region of interest" description="Disordered" evidence="1">
    <location>
        <begin position="168"/>
        <end position="189"/>
    </location>
</feature>
<feature type="compositionally biased region" description="Basic and acidic residues" evidence="1">
    <location>
        <begin position="42"/>
        <end position="78"/>
    </location>
</feature>
<feature type="compositionally biased region" description="Basic and acidic residues" evidence="1">
    <location>
        <begin position="172"/>
        <end position="186"/>
    </location>
</feature>
<accession>A0A2U1KUX4</accession>
<evidence type="ECO:0000313" key="3">
    <source>
        <dbReference type="Proteomes" id="UP000245207"/>
    </source>
</evidence>
<dbReference type="Proteomes" id="UP000245207">
    <property type="component" value="Unassembled WGS sequence"/>
</dbReference>
<organism evidence="2 3">
    <name type="scientific">Artemisia annua</name>
    <name type="common">Sweet wormwood</name>
    <dbReference type="NCBI Taxonomy" id="35608"/>
    <lineage>
        <taxon>Eukaryota</taxon>
        <taxon>Viridiplantae</taxon>
        <taxon>Streptophyta</taxon>
        <taxon>Embryophyta</taxon>
        <taxon>Tracheophyta</taxon>
        <taxon>Spermatophyta</taxon>
        <taxon>Magnoliopsida</taxon>
        <taxon>eudicotyledons</taxon>
        <taxon>Gunneridae</taxon>
        <taxon>Pentapetalae</taxon>
        <taxon>asterids</taxon>
        <taxon>campanulids</taxon>
        <taxon>Asterales</taxon>
        <taxon>Asteraceae</taxon>
        <taxon>Asteroideae</taxon>
        <taxon>Anthemideae</taxon>
        <taxon>Artemisiinae</taxon>
        <taxon>Artemisia</taxon>
    </lineage>
</organism>
<dbReference type="AlphaFoldDB" id="A0A2U1KUX4"/>
<name>A0A2U1KUX4_ARTAN</name>
<sequence length="445" mass="51720">MKMLMKEQKLETKGENQAAEKKVAEETTKEQAEKEGDEETKEDASKREEKANGKRKIDENQNDKDAKSKVNEEINGNEKNKQKVYTMLSGRETIKPLLEAMHGLSIERKKVIIQMEFRDLIDFPINEVPTRLAFFVVDCLDVDTMNLRLPTGNLQISPQTVKEVLGLPKGSRRLEGNEGQREKNDRFEEECKDQYKDENKLTISAISKQITKTRNTDFIFRMNFLMLVANTFGTCDNSSVAKTMVLENVLEEDDVTEIDWCVYVYECARSSKNDWATRKRDRTEIVYYGPVTFLMFDEINVPRRLPAFKSWNANLLISWETLELDRIKYFGMVDIIGGLNEEEQTAQKENIILSEKELFEDKIESILSEKELFEEKIRDTIFKFGNDQRINEYKERLNEIFINPNEKFKQRSPFYSSSTESSSIKFATSDDEDENNGDEKAECGD</sequence>
<feature type="region of interest" description="Disordered" evidence="1">
    <location>
        <begin position="410"/>
        <end position="445"/>
    </location>
</feature>
<evidence type="ECO:0000313" key="2">
    <source>
        <dbReference type="EMBL" id="PWA40549.1"/>
    </source>
</evidence>
<feature type="compositionally biased region" description="Low complexity" evidence="1">
    <location>
        <begin position="412"/>
        <end position="423"/>
    </location>
</feature>
<comment type="caution">
    <text evidence="2">The sequence shown here is derived from an EMBL/GenBank/DDBJ whole genome shotgun (WGS) entry which is preliminary data.</text>
</comment>
<gene>
    <name evidence="2" type="ORF">CTI12_AA561820</name>
</gene>
<protein>
    <submittedName>
        <fullName evidence="2">Uncharacterized protein</fullName>
    </submittedName>
</protein>
<dbReference type="PANTHER" id="PTHR34835">
    <property type="entry name" value="OS07G0283600 PROTEIN-RELATED"/>
    <property type="match status" value="1"/>
</dbReference>
<proteinExistence type="predicted"/>
<feature type="region of interest" description="Disordered" evidence="1">
    <location>
        <begin position="1"/>
        <end position="78"/>
    </location>
</feature>
<evidence type="ECO:0000256" key="1">
    <source>
        <dbReference type="SAM" id="MobiDB-lite"/>
    </source>
</evidence>
<dbReference type="EMBL" id="PKPP01013717">
    <property type="protein sequence ID" value="PWA40549.1"/>
    <property type="molecule type" value="Genomic_DNA"/>
</dbReference>
<reference evidence="2 3" key="1">
    <citation type="journal article" date="2018" name="Mol. Plant">
        <title>The genome of Artemisia annua provides insight into the evolution of Asteraceae family and artemisinin biosynthesis.</title>
        <authorList>
            <person name="Shen Q."/>
            <person name="Zhang L."/>
            <person name="Liao Z."/>
            <person name="Wang S."/>
            <person name="Yan T."/>
            <person name="Shi P."/>
            <person name="Liu M."/>
            <person name="Fu X."/>
            <person name="Pan Q."/>
            <person name="Wang Y."/>
            <person name="Lv Z."/>
            <person name="Lu X."/>
            <person name="Zhang F."/>
            <person name="Jiang W."/>
            <person name="Ma Y."/>
            <person name="Chen M."/>
            <person name="Hao X."/>
            <person name="Li L."/>
            <person name="Tang Y."/>
            <person name="Lv G."/>
            <person name="Zhou Y."/>
            <person name="Sun X."/>
            <person name="Brodelius P.E."/>
            <person name="Rose J.K.C."/>
            <person name="Tang K."/>
        </authorList>
    </citation>
    <scope>NUCLEOTIDE SEQUENCE [LARGE SCALE GENOMIC DNA]</scope>
    <source>
        <strain evidence="3">cv. Huhao1</strain>
        <tissue evidence="2">Leaf</tissue>
    </source>
</reference>
<keyword evidence="3" id="KW-1185">Reference proteome</keyword>